<evidence type="ECO:0000313" key="4">
    <source>
        <dbReference type="Proteomes" id="UP000295367"/>
    </source>
</evidence>
<reference evidence="3 4" key="1">
    <citation type="submission" date="2019-03" db="EMBL/GenBank/DDBJ databases">
        <title>Genomic Encyclopedia of Type Strains, Phase IV (KMG-IV): sequencing the most valuable type-strain genomes for metagenomic binning, comparative biology and taxonomic classification.</title>
        <authorList>
            <person name="Goeker M."/>
        </authorList>
    </citation>
    <scope>NUCLEOTIDE SEQUENCE [LARGE SCALE GENOMIC DNA]</scope>
    <source>
        <strain evidence="3 4">DSM 100309</strain>
    </source>
</reference>
<dbReference type="PANTHER" id="PTHR30204">
    <property type="entry name" value="REDOX-CYCLING DRUG-SENSING TRANSCRIPTIONAL ACTIVATOR SOXR"/>
    <property type="match status" value="1"/>
</dbReference>
<dbReference type="RefSeq" id="WP_124946887.1">
    <property type="nucleotide sequence ID" value="NZ_BHVT01000047.1"/>
</dbReference>
<dbReference type="PROSITE" id="PS50937">
    <property type="entry name" value="HTH_MERR_2"/>
    <property type="match status" value="1"/>
</dbReference>
<dbReference type="Pfam" id="PF13411">
    <property type="entry name" value="MerR_1"/>
    <property type="match status" value="1"/>
</dbReference>
<dbReference type="EMBL" id="SMCO01000034">
    <property type="protein sequence ID" value="TCV79186.1"/>
    <property type="molecule type" value="Genomic_DNA"/>
</dbReference>
<protein>
    <submittedName>
        <fullName evidence="3">MerR family transcriptional regulator</fullName>
    </submittedName>
</protein>
<gene>
    <name evidence="3" type="ORF">EDC63_1348</name>
</gene>
<dbReference type="Proteomes" id="UP000295367">
    <property type="component" value="Unassembled WGS sequence"/>
</dbReference>
<dbReference type="GO" id="GO:0003700">
    <property type="term" value="F:DNA-binding transcription factor activity"/>
    <property type="evidence" value="ECO:0007669"/>
    <property type="project" value="InterPro"/>
</dbReference>
<organism evidence="3 4">
    <name type="scientific">Sulfurirhabdus autotrophica</name>
    <dbReference type="NCBI Taxonomy" id="1706046"/>
    <lineage>
        <taxon>Bacteria</taxon>
        <taxon>Pseudomonadati</taxon>
        <taxon>Pseudomonadota</taxon>
        <taxon>Betaproteobacteria</taxon>
        <taxon>Nitrosomonadales</taxon>
        <taxon>Sulfuricellaceae</taxon>
        <taxon>Sulfurirhabdus</taxon>
    </lineage>
</organism>
<dbReference type="PANTHER" id="PTHR30204:SF92">
    <property type="entry name" value="HTH-TYPE TRANSCRIPTIONAL REGULATOR ZNTR"/>
    <property type="match status" value="1"/>
</dbReference>
<keyword evidence="1" id="KW-0238">DNA-binding</keyword>
<evidence type="ECO:0000313" key="3">
    <source>
        <dbReference type="EMBL" id="TCV79186.1"/>
    </source>
</evidence>
<dbReference type="CDD" id="cd04770">
    <property type="entry name" value="HTH_HMRTR"/>
    <property type="match status" value="1"/>
</dbReference>
<dbReference type="InterPro" id="IPR009061">
    <property type="entry name" value="DNA-bd_dom_put_sf"/>
</dbReference>
<dbReference type="InterPro" id="IPR047057">
    <property type="entry name" value="MerR_fam"/>
</dbReference>
<evidence type="ECO:0000256" key="1">
    <source>
        <dbReference type="ARBA" id="ARBA00023125"/>
    </source>
</evidence>
<dbReference type="GO" id="GO:0003677">
    <property type="term" value="F:DNA binding"/>
    <property type="evidence" value="ECO:0007669"/>
    <property type="project" value="UniProtKB-KW"/>
</dbReference>
<dbReference type="SUPFAM" id="SSF46955">
    <property type="entry name" value="Putative DNA-binding domain"/>
    <property type="match status" value="1"/>
</dbReference>
<feature type="domain" description="HTH merR-type" evidence="2">
    <location>
        <begin position="1"/>
        <end position="70"/>
    </location>
</feature>
<dbReference type="AlphaFoldDB" id="A0A4R3XUZ5"/>
<comment type="caution">
    <text evidence="3">The sequence shown here is derived from an EMBL/GenBank/DDBJ whole genome shotgun (WGS) entry which is preliminary data.</text>
</comment>
<name>A0A4R3XUZ5_9PROT</name>
<dbReference type="OrthoDB" id="9802944at2"/>
<evidence type="ECO:0000259" key="2">
    <source>
        <dbReference type="PROSITE" id="PS50937"/>
    </source>
</evidence>
<dbReference type="PRINTS" id="PR00040">
    <property type="entry name" value="HTHMERR"/>
</dbReference>
<dbReference type="PROSITE" id="PS00552">
    <property type="entry name" value="HTH_MERR_1"/>
    <property type="match status" value="1"/>
</dbReference>
<accession>A0A4R3XUZ5</accession>
<sequence length="143" mass="16106">MHTIGKLALAAEVTSDTIRYYEKEGLLTPTTKTSAGYRLYNEDALRRLRFIKQAQQCGFSLAEIRELLTLKNRDAACCKDVRSVAIEKKLQLEHKIKALQVMSQALTELITICNDEAKPLDECPILAALENSMKKQKKGPTHD</sequence>
<dbReference type="InterPro" id="IPR000551">
    <property type="entry name" value="MerR-type_HTH_dom"/>
</dbReference>
<dbReference type="Gene3D" id="1.10.1660.10">
    <property type="match status" value="1"/>
</dbReference>
<proteinExistence type="predicted"/>
<dbReference type="SMART" id="SM00422">
    <property type="entry name" value="HTH_MERR"/>
    <property type="match status" value="1"/>
</dbReference>
<keyword evidence="4" id="KW-1185">Reference proteome</keyword>